<accession>A0A7J7II78</accession>
<dbReference type="GO" id="GO:0005694">
    <property type="term" value="C:chromosome"/>
    <property type="evidence" value="ECO:0007669"/>
    <property type="project" value="TreeGrafter"/>
</dbReference>
<dbReference type="GO" id="GO:0005634">
    <property type="term" value="C:nucleus"/>
    <property type="evidence" value="ECO:0007669"/>
    <property type="project" value="UniProtKB-SubCell"/>
</dbReference>
<evidence type="ECO:0000313" key="7">
    <source>
        <dbReference type="Proteomes" id="UP000530660"/>
    </source>
</evidence>
<dbReference type="AlphaFoldDB" id="A0A7J7II78"/>
<dbReference type="EMBL" id="VWRR01000009">
    <property type="protein sequence ID" value="KAF6002816.1"/>
    <property type="molecule type" value="Genomic_DNA"/>
</dbReference>
<gene>
    <name evidence="6" type="primary">ATR1_2</name>
    <name evidence="6" type="ORF">F1559_003995</name>
</gene>
<dbReference type="GO" id="GO:0004674">
    <property type="term" value="F:protein serine/threonine kinase activity"/>
    <property type="evidence" value="ECO:0007669"/>
    <property type="project" value="UniProtKB-KW"/>
</dbReference>
<comment type="caution">
    <text evidence="6">The sequence shown here is derived from an EMBL/GenBank/DDBJ whole genome shotgun (WGS) entry which is preliminary data.</text>
</comment>
<dbReference type="GO" id="GO:0000723">
    <property type="term" value="P:telomere maintenance"/>
    <property type="evidence" value="ECO:0007669"/>
    <property type="project" value="TreeGrafter"/>
</dbReference>
<keyword evidence="7" id="KW-1185">Reference proteome</keyword>
<evidence type="ECO:0000313" key="6">
    <source>
        <dbReference type="EMBL" id="KAF6002816.1"/>
    </source>
</evidence>
<evidence type="ECO:0000256" key="4">
    <source>
        <dbReference type="ARBA" id="ARBA00023242"/>
    </source>
</evidence>
<protein>
    <submittedName>
        <fullName evidence="6">Multidrug-resistance type transporter aminotriazole resistance</fullName>
    </submittedName>
</protein>
<evidence type="ECO:0000256" key="3">
    <source>
        <dbReference type="ARBA" id="ARBA00022763"/>
    </source>
</evidence>
<dbReference type="Pfam" id="PF02259">
    <property type="entry name" value="FAT"/>
    <property type="match status" value="1"/>
</dbReference>
<comment type="subcellular location">
    <subcellularLocation>
        <location evidence="1">Nucleus</location>
    </subcellularLocation>
</comment>
<dbReference type="Proteomes" id="UP000530660">
    <property type="component" value="Unassembled WGS sequence"/>
</dbReference>
<keyword evidence="2" id="KW-0418">Kinase</keyword>
<reference evidence="6 7" key="1">
    <citation type="journal article" date="2020" name="J. Phycol.">
        <title>Comparative genome analysis reveals Cyanidiococcus gen. nov., a new extremophilic red algal genus sister to Cyanidioschyzon (Cyanidioschyzonaceae, Rhodophyta).</title>
        <authorList>
            <person name="Liu S.-L."/>
            <person name="Chiang Y.-R."/>
            <person name="Yoon H.S."/>
            <person name="Fu H.-Y."/>
        </authorList>
    </citation>
    <scope>NUCLEOTIDE SEQUENCE [LARGE SCALE GENOMIC DNA]</scope>
    <source>
        <strain evidence="6 7">THAL066</strain>
    </source>
</reference>
<organism evidence="6 7">
    <name type="scientific">Cyanidiococcus yangmingshanensis</name>
    <dbReference type="NCBI Taxonomy" id="2690220"/>
    <lineage>
        <taxon>Eukaryota</taxon>
        <taxon>Rhodophyta</taxon>
        <taxon>Bangiophyceae</taxon>
        <taxon>Cyanidiales</taxon>
        <taxon>Cyanidiaceae</taxon>
        <taxon>Cyanidiococcus</taxon>
    </lineage>
</organism>
<sequence length="263" mass="30208">MTASTREAFWRQHWSIVKQRMPSLCSSLAWPASLATMPPPWPTFSRSAETRSFSGQLGSSWRKSTEHEARPVERWLTCLYRVLSGPHQLLAWLDRDQTLGRAAVGARLQSKALCLQARWMQEDRSAPPQEIIACFQRAIAVQPHTEKVYVLLGRFYDSLTPEQDALPAAQARQQWMYRQLALEHYARSLRYGCRYVYHSLPRLITLWLDDQVEPVADSQLERQREHTSAARSKAVATDETALVQTELTDSRYHSFATPSTHVL</sequence>
<keyword evidence="2" id="KW-0723">Serine/threonine-protein kinase</keyword>
<keyword evidence="4" id="KW-0539">Nucleus</keyword>
<proteinExistence type="predicted"/>
<dbReference type="GO" id="GO:0006281">
    <property type="term" value="P:DNA repair"/>
    <property type="evidence" value="ECO:0007669"/>
    <property type="project" value="TreeGrafter"/>
</dbReference>
<evidence type="ECO:0000256" key="1">
    <source>
        <dbReference type="ARBA" id="ARBA00004123"/>
    </source>
</evidence>
<dbReference type="PANTHER" id="PTHR11139">
    <property type="entry name" value="ATAXIA TELANGIECTASIA MUTATED ATM -RELATED"/>
    <property type="match status" value="1"/>
</dbReference>
<dbReference type="InterPro" id="IPR050517">
    <property type="entry name" value="DDR_Repair_Kinase"/>
</dbReference>
<keyword evidence="3" id="KW-0227">DNA damage</keyword>
<evidence type="ECO:0000259" key="5">
    <source>
        <dbReference type="Pfam" id="PF02259"/>
    </source>
</evidence>
<dbReference type="PANTHER" id="PTHR11139:SF69">
    <property type="entry name" value="SERINE_THREONINE-PROTEIN KINASE ATR"/>
    <property type="match status" value="1"/>
</dbReference>
<evidence type="ECO:0000256" key="2">
    <source>
        <dbReference type="ARBA" id="ARBA00022527"/>
    </source>
</evidence>
<name>A0A7J7II78_9RHOD</name>
<dbReference type="GO" id="GO:0000077">
    <property type="term" value="P:DNA damage checkpoint signaling"/>
    <property type="evidence" value="ECO:0007669"/>
    <property type="project" value="TreeGrafter"/>
</dbReference>
<keyword evidence="2" id="KW-0808">Transferase</keyword>
<dbReference type="InterPro" id="IPR003151">
    <property type="entry name" value="PIK-rel_kinase_FAT"/>
</dbReference>
<dbReference type="OrthoDB" id="381190at2759"/>
<feature type="domain" description="PIK-related kinase FAT" evidence="5">
    <location>
        <begin position="107"/>
        <end position="205"/>
    </location>
</feature>